<dbReference type="GO" id="GO:0008757">
    <property type="term" value="F:S-adenosylmethionine-dependent methyltransferase activity"/>
    <property type="evidence" value="ECO:0007669"/>
    <property type="project" value="InterPro"/>
</dbReference>
<reference evidence="2" key="1">
    <citation type="submission" date="2016-04" db="EMBL/GenBank/DDBJ databases">
        <authorList>
            <person name="Evans L.H."/>
            <person name="Alamgir A."/>
            <person name="Owens N."/>
            <person name="Weber N.D."/>
            <person name="Virtaneva K."/>
            <person name="Barbian K."/>
            <person name="Babar A."/>
            <person name="Rosenke K."/>
        </authorList>
    </citation>
    <scope>NUCLEOTIDE SEQUENCE</scope>
    <source>
        <strain evidence="2">86</strain>
    </source>
</reference>
<dbReference type="SUPFAM" id="SSF53335">
    <property type="entry name" value="S-adenosyl-L-methionine-dependent methyltransferases"/>
    <property type="match status" value="1"/>
</dbReference>
<dbReference type="EMBL" id="FLUO01000001">
    <property type="protein sequence ID" value="SBW06179.1"/>
    <property type="molecule type" value="Genomic_DNA"/>
</dbReference>
<protein>
    <submittedName>
        <fullName evidence="2">Type 11 methyltransferase</fullName>
    </submittedName>
</protein>
<dbReference type="PANTHER" id="PTHR43861:SF1">
    <property type="entry name" value="TRANS-ACONITATE 2-METHYLTRANSFERASE"/>
    <property type="match status" value="1"/>
</dbReference>
<dbReference type="InterPro" id="IPR029063">
    <property type="entry name" value="SAM-dependent_MTases_sf"/>
</dbReference>
<evidence type="ECO:0000313" key="2">
    <source>
        <dbReference type="EMBL" id="SBW06179.1"/>
    </source>
</evidence>
<evidence type="ECO:0000259" key="1">
    <source>
        <dbReference type="Pfam" id="PF08241"/>
    </source>
</evidence>
<gene>
    <name evidence="2" type="ORF">KL86APRO_12074</name>
</gene>
<organism evidence="2">
    <name type="scientific">uncultured Alphaproteobacteria bacterium</name>
    <dbReference type="NCBI Taxonomy" id="91750"/>
    <lineage>
        <taxon>Bacteria</taxon>
        <taxon>Pseudomonadati</taxon>
        <taxon>Pseudomonadota</taxon>
        <taxon>Alphaproteobacteria</taxon>
        <taxon>environmental samples</taxon>
    </lineage>
</organism>
<dbReference type="Gene3D" id="3.40.50.150">
    <property type="entry name" value="Vaccinia Virus protein VP39"/>
    <property type="match status" value="1"/>
</dbReference>
<keyword evidence="2" id="KW-0489">Methyltransferase</keyword>
<keyword evidence="2" id="KW-0808">Transferase</keyword>
<dbReference type="CDD" id="cd02440">
    <property type="entry name" value="AdoMet_MTases"/>
    <property type="match status" value="1"/>
</dbReference>
<proteinExistence type="predicted"/>
<dbReference type="Pfam" id="PF08241">
    <property type="entry name" value="Methyltransf_11"/>
    <property type="match status" value="1"/>
</dbReference>
<name>A0A212K395_9PROT</name>
<sequence>MHRPEPRGLYETGRFDAPGGAVRLGGPELTARALDLGGWRGGERVLDLGCGGGASLALLRARGIVAVGVDVSRAALAEARRNGATVAAADGANLPFAAGGFAGVLAECSLGLMADLPRTLDELRRVLAPGGRLVAGDPYRRAAEPPPDGAPARLRGLRTQAEWRDLLAAHGFAPGGWEDRSEALRAFVARVIFAGGSAGDVWCAPGAGAEAVKRMRPGYALFVARRADN</sequence>
<feature type="domain" description="Methyltransferase type 11" evidence="1">
    <location>
        <begin position="46"/>
        <end position="134"/>
    </location>
</feature>
<dbReference type="GO" id="GO:0032259">
    <property type="term" value="P:methylation"/>
    <property type="evidence" value="ECO:0007669"/>
    <property type="project" value="UniProtKB-KW"/>
</dbReference>
<accession>A0A212K395</accession>
<dbReference type="AlphaFoldDB" id="A0A212K395"/>
<dbReference type="NCBIfam" id="NF045667">
    <property type="entry name" value="MTase_DVU1556"/>
    <property type="match status" value="1"/>
</dbReference>
<dbReference type="InterPro" id="IPR013216">
    <property type="entry name" value="Methyltransf_11"/>
</dbReference>
<dbReference type="PANTHER" id="PTHR43861">
    <property type="entry name" value="TRANS-ACONITATE 2-METHYLTRANSFERASE-RELATED"/>
    <property type="match status" value="1"/>
</dbReference>